<dbReference type="AlphaFoldDB" id="A0A1C4GSE0"/>
<evidence type="ECO:0000256" key="1">
    <source>
        <dbReference type="ARBA" id="ARBA00001917"/>
    </source>
</evidence>
<protein>
    <submittedName>
        <fullName evidence="7">Nitroreductase</fullName>
    </submittedName>
</protein>
<evidence type="ECO:0000256" key="4">
    <source>
        <dbReference type="ARBA" id="ARBA00022643"/>
    </source>
</evidence>
<dbReference type="Proteomes" id="UP000243661">
    <property type="component" value="Unassembled WGS sequence"/>
</dbReference>
<accession>A0A1C4GSE0</accession>
<dbReference type="SUPFAM" id="SSF55469">
    <property type="entry name" value="FMN-dependent nitroreductase-like"/>
    <property type="match status" value="1"/>
</dbReference>
<feature type="domain" description="Nitroreductase" evidence="6">
    <location>
        <begin position="7"/>
        <end position="202"/>
    </location>
</feature>
<evidence type="ECO:0000256" key="3">
    <source>
        <dbReference type="ARBA" id="ARBA00022630"/>
    </source>
</evidence>
<dbReference type="Pfam" id="PF00881">
    <property type="entry name" value="Nitroreductase"/>
    <property type="match status" value="1"/>
</dbReference>
<keyword evidence="4" id="KW-0288">FMN</keyword>
<sequence>MISALVNSRQSIRAFTDQAISQDEIQDILQLASRAPSGTNIQPWKVYVVQGNKKVEIQDAVKQAVIEVSENPELKGKYEAAFQYYPKQWFEPYLSRRRANGWGLYNLLDIQKHEKQKMHAHLLRNFEFFGAPVGVFFTAHENLHVSAKMAIAMFMQTFMLVAKAYGFDSCPQAAWNDYHEVILPLVGANPDEQLICGLALGYADPQHIINQYYTPRIAVQDFTVFLS</sequence>
<keyword evidence="5" id="KW-0560">Oxidoreductase</keyword>
<dbReference type="Gene3D" id="3.40.109.10">
    <property type="entry name" value="NADH Oxidase"/>
    <property type="match status" value="1"/>
</dbReference>
<reference evidence="7 8" key="1">
    <citation type="submission" date="2016-08" db="EMBL/GenBank/DDBJ databases">
        <authorList>
            <person name="Seilhamer J.J."/>
        </authorList>
    </citation>
    <scope>NUCLEOTIDE SEQUENCE [LARGE SCALE GENOMIC DNA]</scope>
    <source>
        <strain evidence="7 8">ANC 4874</strain>
    </source>
</reference>
<evidence type="ECO:0000313" key="7">
    <source>
        <dbReference type="EMBL" id="SCC70691.1"/>
    </source>
</evidence>
<dbReference type="EMBL" id="FMBK01000001">
    <property type="protein sequence ID" value="SCC70691.1"/>
    <property type="molecule type" value="Genomic_DNA"/>
</dbReference>
<organism evidence="7 8">
    <name type="scientific">Acinetobacter albensis</name>
    <dbReference type="NCBI Taxonomy" id="1673609"/>
    <lineage>
        <taxon>Bacteria</taxon>
        <taxon>Pseudomonadati</taxon>
        <taxon>Pseudomonadota</taxon>
        <taxon>Gammaproteobacteria</taxon>
        <taxon>Moraxellales</taxon>
        <taxon>Moraxellaceae</taxon>
        <taxon>Acinetobacter</taxon>
    </lineage>
</organism>
<proteinExistence type="inferred from homology"/>
<name>A0A1C4GSE0_9GAMM</name>
<evidence type="ECO:0000259" key="6">
    <source>
        <dbReference type="Pfam" id="PF00881"/>
    </source>
</evidence>
<dbReference type="InterPro" id="IPR000415">
    <property type="entry name" value="Nitroreductase-like"/>
</dbReference>
<keyword evidence="3" id="KW-0285">Flavoprotein</keyword>
<evidence type="ECO:0000256" key="2">
    <source>
        <dbReference type="ARBA" id="ARBA00007118"/>
    </source>
</evidence>
<dbReference type="CDD" id="cd02136">
    <property type="entry name" value="PnbA_NfnB-like"/>
    <property type="match status" value="1"/>
</dbReference>
<dbReference type="PANTHER" id="PTHR43673:SF2">
    <property type="entry name" value="NITROREDUCTASE"/>
    <property type="match status" value="1"/>
</dbReference>
<evidence type="ECO:0000256" key="5">
    <source>
        <dbReference type="ARBA" id="ARBA00023002"/>
    </source>
</evidence>
<evidence type="ECO:0000313" key="8">
    <source>
        <dbReference type="Proteomes" id="UP000243661"/>
    </source>
</evidence>
<comment type="similarity">
    <text evidence="2">Belongs to the nitroreductase family.</text>
</comment>
<dbReference type="InterPro" id="IPR029479">
    <property type="entry name" value="Nitroreductase"/>
</dbReference>
<dbReference type="GO" id="GO:0016491">
    <property type="term" value="F:oxidoreductase activity"/>
    <property type="evidence" value="ECO:0007669"/>
    <property type="project" value="UniProtKB-KW"/>
</dbReference>
<dbReference type="PANTHER" id="PTHR43673">
    <property type="entry name" value="NAD(P)H NITROREDUCTASE YDGI-RELATED"/>
    <property type="match status" value="1"/>
</dbReference>
<comment type="cofactor">
    <cofactor evidence="1">
        <name>FMN</name>
        <dbReference type="ChEBI" id="CHEBI:58210"/>
    </cofactor>
</comment>
<gene>
    <name evidence="7" type="ORF">GA0116959_10123</name>
</gene>